<dbReference type="AlphaFoldDB" id="A0A6P7TP67"/>
<name>A0A6P7TP67_9MOLL</name>
<organism evidence="1 2">
    <name type="scientific">Octopus sinensis</name>
    <name type="common">East Asian common octopus</name>
    <dbReference type="NCBI Taxonomy" id="2607531"/>
    <lineage>
        <taxon>Eukaryota</taxon>
        <taxon>Metazoa</taxon>
        <taxon>Spiralia</taxon>
        <taxon>Lophotrochozoa</taxon>
        <taxon>Mollusca</taxon>
        <taxon>Cephalopoda</taxon>
        <taxon>Coleoidea</taxon>
        <taxon>Octopodiformes</taxon>
        <taxon>Octopoda</taxon>
        <taxon>Incirrata</taxon>
        <taxon>Octopodidae</taxon>
        <taxon>Octopus</taxon>
    </lineage>
</organism>
<dbReference type="InterPro" id="IPR051147">
    <property type="entry name" value="CFAP_domain-containing"/>
</dbReference>
<dbReference type="Proteomes" id="UP000515154">
    <property type="component" value="Linkage group LG26"/>
</dbReference>
<reference evidence="2" key="1">
    <citation type="submission" date="2025-08" db="UniProtKB">
        <authorList>
            <consortium name="RefSeq"/>
        </authorList>
    </citation>
    <scope>IDENTIFICATION</scope>
</reference>
<sequence length="522" mass="62053">MEDDTLKSSRTSDSSYPKNPFKMAIDADIFELREKERMIKNEERLKQKNLKIHQKVTYAHKIKSHKRITMKPDEDLEEEGEEEESKSVKDDSQFTIAITKDRRFERETIGEYISKKREMFRVQYAIGVMRHEMRKLDEIAQAEERKLEMAEQYLEEDASMFDEFLKENDKSSVEAIKIAEQETKEKLEKVAEIKKINASIMSLKSEISKAEDTLKEYKIYRDFLENLAPVEWQEEIKQKRKDRRQLRHKKSMQRDQTSIEQEESKIKRFSETDSHTSSNEFTDSDSDDEVELYFTTPQQVLDIFSELEEQNLTLIQNTQETEETLEDIKQSFEANRKKMEKETWSLKDQIEKTKVKIQEEEEMAADLEMKVKLFSASGNMQSADQNSMLEELNKKVEEVYRGIIGSNEANIDTLQMLTNIENRLEELFELEESLPADKVEAAKRSKEKERRLKMREQKLKLQKLHQEERMKKSLERAKAEPKKMYGKKLMPRSDPPRLKKKEDKKVDETSREEEELAYFFTE</sequence>
<proteinExistence type="predicted"/>
<dbReference type="PANTHER" id="PTHR21683:SF3">
    <property type="entry name" value="CILIA AND FLAGELLA ASSOCIATED PROTEIN 100"/>
    <property type="match status" value="1"/>
</dbReference>
<gene>
    <name evidence="2" type="primary">LOC115224884</name>
</gene>
<dbReference type="KEGG" id="osn:115224884"/>
<dbReference type="PANTHER" id="PTHR21683">
    <property type="entry name" value="COILED-COIL DOMAIN-CONTAINING PROTEIN 42 LIKE-2-LIKE-RELATED"/>
    <property type="match status" value="1"/>
</dbReference>
<evidence type="ECO:0000313" key="2">
    <source>
        <dbReference type="RefSeq" id="XP_029651700.1"/>
    </source>
</evidence>
<accession>A0A6P7TP67</accession>
<protein>
    <submittedName>
        <fullName evidence="2">Cilia- and flagella-associated protein 100-like</fullName>
    </submittedName>
</protein>
<dbReference type="InterPro" id="IPR025252">
    <property type="entry name" value="DUF4200"/>
</dbReference>
<dbReference type="Pfam" id="PF13863">
    <property type="entry name" value="DUF4200"/>
    <property type="match status" value="1"/>
</dbReference>
<evidence type="ECO:0000313" key="1">
    <source>
        <dbReference type="Proteomes" id="UP000515154"/>
    </source>
</evidence>
<dbReference type="RefSeq" id="XP_029651700.1">
    <property type="nucleotide sequence ID" value="XM_029795840.2"/>
</dbReference>
<keyword evidence="1" id="KW-1185">Reference proteome</keyword>
<dbReference type="GO" id="GO:0005856">
    <property type="term" value="C:cytoskeleton"/>
    <property type="evidence" value="ECO:0007669"/>
    <property type="project" value="UniProtKB-ARBA"/>
</dbReference>